<dbReference type="GO" id="GO:0005634">
    <property type="term" value="C:nucleus"/>
    <property type="evidence" value="ECO:0007669"/>
    <property type="project" value="UniProtKB-SubCell"/>
</dbReference>
<dbReference type="PANTHER" id="PTHR33057">
    <property type="entry name" value="TRANSCRIPTION REPRESSOR OFP7-RELATED"/>
    <property type="match status" value="1"/>
</dbReference>
<dbReference type="PANTHER" id="PTHR33057:SF98">
    <property type="entry name" value="TRANSCRIPTION REPRESSOR OFP18"/>
    <property type="match status" value="1"/>
</dbReference>
<evidence type="ECO:0000256" key="5">
    <source>
        <dbReference type="ARBA" id="ARBA00023242"/>
    </source>
</evidence>
<organism evidence="8 9">
    <name type="scientific">Ilex paraguariensis</name>
    <name type="common">yerba mate</name>
    <dbReference type="NCBI Taxonomy" id="185542"/>
    <lineage>
        <taxon>Eukaryota</taxon>
        <taxon>Viridiplantae</taxon>
        <taxon>Streptophyta</taxon>
        <taxon>Embryophyta</taxon>
        <taxon>Tracheophyta</taxon>
        <taxon>Spermatophyta</taxon>
        <taxon>Magnoliopsida</taxon>
        <taxon>eudicotyledons</taxon>
        <taxon>Gunneridae</taxon>
        <taxon>Pentapetalae</taxon>
        <taxon>asterids</taxon>
        <taxon>campanulids</taxon>
        <taxon>Aquifoliales</taxon>
        <taxon>Aquifoliaceae</taxon>
        <taxon>Ilex</taxon>
    </lineage>
</organism>
<accession>A0ABC8UHR3</accession>
<dbReference type="Proteomes" id="UP001642360">
    <property type="component" value="Unassembled WGS sequence"/>
</dbReference>
<keyword evidence="5 6" id="KW-0539">Nucleus</keyword>
<reference evidence="8 9" key="1">
    <citation type="submission" date="2024-02" db="EMBL/GenBank/DDBJ databases">
        <authorList>
            <person name="Vignale AGUSTIN F."/>
            <person name="Sosa J E."/>
            <person name="Modenutti C."/>
        </authorList>
    </citation>
    <scope>NUCLEOTIDE SEQUENCE [LARGE SCALE GENOMIC DNA]</scope>
</reference>
<evidence type="ECO:0000259" key="7">
    <source>
        <dbReference type="PROSITE" id="PS51754"/>
    </source>
</evidence>
<comment type="function">
    <text evidence="6">Transcriptional repressor that regulates multiple aspects of plant growth and development.</text>
</comment>
<feature type="domain" description="OVATE" evidence="7">
    <location>
        <begin position="140"/>
        <end position="201"/>
    </location>
</feature>
<evidence type="ECO:0000313" key="8">
    <source>
        <dbReference type="EMBL" id="CAK9180580.1"/>
    </source>
</evidence>
<evidence type="ECO:0000256" key="6">
    <source>
        <dbReference type="RuleBase" id="RU367028"/>
    </source>
</evidence>
<dbReference type="NCBIfam" id="TIGR01568">
    <property type="entry name" value="A_thal_3678"/>
    <property type="match status" value="1"/>
</dbReference>
<keyword evidence="3 6" id="KW-0805">Transcription regulation</keyword>
<evidence type="ECO:0000256" key="3">
    <source>
        <dbReference type="ARBA" id="ARBA00023015"/>
    </source>
</evidence>
<dbReference type="InterPro" id="IPR006458">
    <property type="entry name" value="Ovate_C"/>
</dbReference>
<gene>
    <name evidence="8" type="ORF">ILEXP_LOCUS50591</name>
</gene>
<sequence length="258" mass="28680">MKLPSLLKTKEASSSWPWPTCGSPRTISFRAGNDIFKTINSAFIDSSNTLQCKESRTLDRPFLNSANVESVIEVAGTPERWFTKSSESTSFSVASEDPFGEPIETVIRGLRSERLFFEPGETSSIMEEAKTDGFLFKESVVMAVDSWDPFVDFKRSMEEMVEAHGLKEWECLEELLSWYLRVNEESNHGYIVGAFVDLLVSLSFVSSSCFDDHCSSITHSFTSPLSFSSSTSTSPCLSSLEAEDEIEKTVDNASSSDV</sequence>
<dbReference type="InterPro" id="IPR038933">
    <property type="entry name" value="Ovate"/>
</dbReference>
<evidence type="ECO:0000256" key="2">
    <source>
        <dbReference type="ARBA" id="ARBA00022491"/>
    </source>
</evidence>
<evidence type="ECO:0000256" key="1">
    <source>
        <dbReference type="ARBA" id="ARBA00004123"/>
    </source>
</evidence>
<keyword evidence="9" id="KW-1185">Reference proteome</keyword>
<dbReference type="GO" id="GO:0045892">
    <property type="term" value="P:negative regulation of DNA-templated transcription"/>
    <property type="evidence" value="ECO:0007669"/>
    <property type="project" value="UniProtKB-UniRule"/>
</dbReference>
<evidence type="ECO:0000256" key="4">
    <source>
        <dbReference type="ARBA" id="ARBA00023163"/>
    </source>
</evidence>
<proteinExistence type="predicted"/>
<comment type="subcellular location">
    <subcellularLocation>
        <location evidence="1 6">Nucleus</location>
    </subcellularLocation>
</comment>
<protein>
    <recommendedName>
        <fullName evidence="6">Transcription repressor</fullName>
    </recommendedName>
    <alternativeName>
        <fullName evidence="6">Ovate family protein</fullName>
    </alternativeName>
</protein>
<keyword evidence="2 6" id="KW-0678">Repressor</keyword>
<comment type="caution">
    <text evidence="8">The sequence shown here is derived from an EMBL/GenBank/DDBJ whole genome shotgun (WGS) entry which is preliminary data.</text>
</comment>
<dbReference type="Pfam" id="PF04844">
    <property type="entry name" value="Ovate"/>
    <property type="match status" value="1"/>
</dbReference>
<dbReference type="EMBL" id="CAUOFW020007769">
    <property type="protein sequence ID" value="CAK9180580.1"/>
    <property type="molecule type" value="Genomic_DNA"/>
</dbReference>
<dbReference type="PROSITE" id="PS51754">
    <property type="entry name" value="OVATE"/>
    <property type="match status" value="1"/>
</dbReference>
<name>A0ABC8UHR3_9AQUA</name>
<dbReference type="AlphaFoldDB" id="A0ABC8UHR3"/>
<keyword evidence="4 6" id="KW-0804">Transcription</keyword>
<evidence type="ECO:0000313" key="9">
    <source>
        <dbReference type="Proteomes" id="UP001642360"/>
    </source>
</evidence>